<dbReference type="SMART" id="SM00235">
    <property type="entry name" value="ZnMc"/>
    <property type="match status" value="1"/>
</dbReference>
<keyword evidence="1 2" id="KW-0479">Metal-binding</keyword>
<feature type="binding site" evidence="1">
    <location>
        <position position="155"/>
    </location>
    <ligand>
        <name>Zn(2+)</name>
        <dbReference type="ChEBI" id="CHEBI:29105"/>
        <note>catalytic</note>
    </ligand>
</feature>
<dbReference type="Gene3D" id="3.40.390.10">
    <property type="entry name" value="Collagenase (Catalytic Domain)"/>
    <property type="match status" value="1"/>
</dbReference>
<dbReference type="InterPro" id="IPR024079">
    <property type="entry name" value="MetalloPept_cat_dom_sf"/>
</dbReference>
<proteinExistence type="predicted"/>
<name>A0ABV0W2G0_9TELE</name>
<protein>
    <recommendedName>
        <fullName evidence="2">Metalloendopeptidase</fullName>
        <ecNumber evidence="2">3.4.24.-</ecNumber>
    </recommendedName>
</protein>
<dbReference type="InterPro" id="IPR034035">
    <property type="entry name" value="Astacin-like_dom"/>
</dbReference>
<accession>A0ABV0W2G0</accession>
<dbReference type="PANTHER" id="PTHR10127">
    <property type="entry name" value="DISCOIDIN, CUB, EGF, LAMININ , AND ZINC METALLOPROTEASE DOMAIN CONTAINING"/>
    <property type="match status" value="1"/>
</dbReference>
<dbReference type="SUPFAM" id="SSF55486">
    <property type="entry name" value="Metalloproteases ('zincins'), catalytic domain"/>
    <property type="match status" value="1"/>
</dbReference>
<keyword evidence="1 2" id="KW-0645">Protease</keyword>
<dbReference type="PROSITE" id="PS51864">
    <property type="entry name" value="ASTACIN"/>
    <property type="match status" value="1"/>
</dbReference>
<comment type="caution">
    <text evidence="1">Lacks conserved residue(s) required for the propagation of feature annotation.</text>
</comment>
<evidence type="ECO:0000256" key="2">
    <source>
        <dbReference type="RuleBase" id="RU361183"/>
    </source>
</evidence>
<keyword evidence="2" id="KW-0732">Signal</keyword>
<feature type="signal peptide" evidence="2">
    <location>
        <begin position="1"/>
        <end position="18"/>
    </location>
</feature>
<dbReference type="CDD" id="cd04280">
    <property type="entry name" value="ZnMc_astacin_like"/>
    <property type="match status" value="1"/>
</dbReference>
<dbReference type="InterPro" id="IPR006026">
    <property type="entry name" value="Peptidase_Metallo"/>
</dbReference>
<feature type="domain" description="Peptidase M12A" evidence="3">
    <location>
        <begin position="59"/>
        <end position="203"/>
    </location>
</feature>
<keyword evidence="1 2" id="KW-0482">Metalloprotease</keyword>
<comment type="caution">
    <text evidence="4">The sequence shown here is derived from an EMBL/GenBank/DDBJ whole genome shotgun (WGS) entry which is preliminary data.</text>
</comment>
<dbReference type="PRINTS" id="PR00480">
    <property type="entry name" value="ASTACIN"/>
</dbReference>
<comment type="cofactor">
    <cofactor evidence="1 2">
        <name>Zn(2+)</name>
        <dbReference type="ChEBI" id="CHEBI:29105"/>
    </cofactor>
    <text evidence="1 2">Binds 1 zinc ion per subunit.</text>
</comment>
<evidence type="ECO:0000313" key="5">
    <source>
        <dbReference type="Proteomes" id="UP001444071"/>
    </source>
</evidence>
<dbReference type="Pfam" id="PF01400">
    <property type="entry name" value="Astacin"/>
    <property type="match status" value="1"/>
</dbReference>
<keyword evidence="1 2" id="KW-0378">Hydrolase</keyword>
<evidence type="ECO:0000259" key="3">
    <source>
        <dbReference type="PROSITE" id="PS51864"/>
    </source>
</evidence>
<keyword evidence="1 2" id="KW-0862">Zinc</keyword>
<evidence type="ECO:0000313" key="4">
    <source>
        <dbReference type="EMBL" id="MEQ2263510.1"/>
    </source>
</evidence>
<feature type="binding site" evidence="1">
    <location>
        <position position="145"/>
    </location>
    <ligand>
        <name>Zn(2+)</name>
        <dbReference type="ChEBI" id="CHEBI:29105"/>
        <note>catalytic</note>
    </ligand>
</feature>
<sequence length="203" mass="23245">MLLLIFLVALMFAEYGENVPLIDIQTLQNLTYHPETLEELLSDQNTLDEGDLLMLKDRNAVGPFWPTTDLPYDVQPDINHRMNHIIAAMKMVSEHTCITFHRRNSSEKNYVLFQTGNGCASHVGFIGGQQHVYVAPSCSVGNIAHEILHTLGFQHEHTRLDRDKFIKVVQSNIIPGMEKNFRKLDGQTFNIPYDYTSIMHYGR</sequence>
<reference evidence="4 5" key="1">
    <citation type="submission" date="2021-06" db="EMBL/GenBank/DDBJ databases">
        <authorList>
            <person name="Palmer J.M."/>
        </authorList>
    </citation>
    <scope>NUCLEOTIDE SEQUENCE [LARGE SCALE GENOMIC DNA]</scope>
    <source>
        <strain evidence="4 5">XR_2019</strain>
        <tissue evidence="4">Muscle</tissue>
    </source>
</reference>
<feature type="active site" evidence="1">
    <location>
        <position position="146"/>
    </location>
</feature>
<dbReference type="Proteomes" id="UP001444071">
    <property type="component" value="Unassembled WGS sequence"/>
</dbReference>
<dbReference type="EC" id="3.4.24.-" evidence="2"/>
<evidence type="ECO:0000256" key="1">
    <source>
        <dbReference type="PROSITE-ProRule" id="PRU01211"/>
    </source>
</evidence>
<keyword evidence="5" id="KW-1185">Reference proteome</keyword>
<dbReference type="PANTHER" id="PTHR10127:SF870">
    <property type="entry name" value="METALLOENDOPEPTIDASE"/>
    <property type="match status" value="1"/>
</dbReference>
<dbReference type="InterPro" id="IPR001506">
    <property type="entry name" value="Peptidase_M12A"/>
</dbReference>
<feature type="chain" id="PRO_5044961001" description="Metalloendopeptidase" evidence="2">
    <location>
        <begin position="19"/>
        <end position="203"/>
    </location>
</feature>
<feature type="binding site" evidence="1">
    <location>
        <position position="149"/>
    </location>
    <ligand>
        <name>Zn(2+)</name>
        <dbReference type="ChEBI" id="CHEBI:29105"/>
        <note>catalytic</note>
    </ligand>
</feature>
<organism evidence="4 5">
    <name type="scientific">Xenotaenia resolanae</name>
    <dbReference type="NCBI Taxonomy" id="208358"/>
    <lineage>
        <taxon>Eukaryota</taxon>
        <taxon>Metazoa</taxon>
        <taxon>Chordata</taxon>
        <taxon>Craniata</taxon>
        <taxon>Vertebrata</taxon>
        <taxon>Euteleostomi</taxon>
        <taxon>Actinopterygii</taxon>
        <taxon>Neopterygii</taxon>
        <taxon>Teleostei</taxon>
        <taxon>Neoteleostei</taxon>
        <taxon>Acanthomorphata</taxon>
        <taxon>Ovalentaria</taxon>
        <taxon>Atherinomorphae</taxon>
        <taxon>Cyprinodontiformes</taxon>
        <taxon>Goodeidae</taxon>
        <taxon>Xenotaenia</taxon>
    </lineage>
</organism>
<dbReference type="EMBL" id="JAHRIM010022772">
    <property type="protein sequence ID" value="MEQ2263510.1"/>
    <property type="molecule type" value="Genomic_DNA"/>
</dbReference>
<gene>
    <name evidence="4" type="ORF">XENORESO_008692</name>
</gene>